<dbReference type="RefSeq" id="WP_208429713.1">
    <property type="nucleotide sequence ID" value="NZ_JAEPRJ010000001.1"/>
</dbReference>
<dbReference type="EMBL" id="JAEPRJ010000001">
    <property type="protein sequence ID" value="MBK5898283.1"/>
    <property type="molecule type" value="Genomic_DNA"/>
</dbReference>
<reference evidence="1 2" key="1">
    <citation type="submission" date="2021-01" db="EMBL/GenBank/DDBJ databases">
        <title>Isolation and description of Catonella massiliensis sp. nov., a novel Catonella species, isolated from a stable periodontitis subject.</title>
        <authorList>
            <person name="Antezack A."/>
            <person name="Boxberger M."/>
            <person name="La Scola B."/>
            <person name="Monnet-Corti V."/>
        </authorList>
    </citation>
    <scope>NUCLEOTIDE SEQUENCE [LARGE SCALE GENOMIC DNA]</scope>
    <source>
        <strain evidence="1 2">Marseille-Q4567</strain>
    </source>
</reference>
<gene>
    <name evidence="1" type="ORF">JJN12_10915</name>
</gene>
<organism evidence="1 2">
    <name type="scientific">Catonella massiliensis</name>
    <dbReference type="NCBI Taxonomy" id="2799636"/>
    <lineage>
        <taxon>Bacteria</taxon>
        <taxon>Bacillati</taxon>
        <taxon>Bacillota</taxon>
        <taxon>Clostridia</taxon>
        <taxon>Lachnospirales</taxon>
        <taxon>Lachnospiraceae</taxon>
        <taxon>Catonella</taxon>
    </lineage>
</organism>
<dbReference type="Proteomes" id="UP000604730">
    <property type="component" value="Unassembled WGS sequence"/>
</dbReference>
<evidence type="ECO:0000313" key="2">
    <source>
        <dbReference type="Proteomes" id="UP000604730"/>
    </source>
</evidence>
<evidence type="ECO:0000313" key="1">
    <source>
        <dbReference type="EMBL" id="MBK5898283.1"/>
    </source>
</evidence>
<proteinExistence type="predicted"/>
<comment type="caution">
    <text evidence="1">The sequence shown here is derived from an EMBL/GenBank/DDBJ whole genome shotgun (WGS) entry which is preliminary data.</text>
</comment>
<keyword evidence="2" id="KW-1185">Reference proteome</keyword>
<protein>
    <submittedName>
        <fullName evidence="1">Uncharacterized protein</fullName>
    </submittedName>
</protein>
<accession>A0ABS1J424</accession>
<name>A0ABS1J424_9FIRM</name>
<sequence>MEYTTDEAAKNMHEAYLKCKTVFDPKHLLVNNRVDFESEDEEFFYKIVGDFFLQRKQMETIEHEKYGK</sequence>